<evidence type="ECO:0000259" key="5">
    <source>
        <dbReference type="Pfam" id="PF22888"/>
    </source>
</evidence>
<dbReference type="Gene3D" id="3.60.21.10">
    <property type="match status" value="1"/>
</dbReference>
<protein>
    <submittedName>
        <fullName evidence="6">5'-nucleotidase</fullName>
        <ecNumber evidence="6">3.1.3.5</ecNumber>
    </submittedName>
</protein>
<comment type="similarity">
    <text evidence="2">Belongs to the 5'-nucleotidase family.</text>
</comment>
<dbReference type="Pfam" id="PF00149">
    <property type="entry name" value="Metallophos"/>
    <property type="match status" value="1"/>
</dbReference>
<reference evidence="6 7" key="1">
    <citation type="submission" date="2021-01" db="EMBL/GenBank/DDBJ databases">
        <title>Genomic Encyclopedia of Type Strains, Phase IV (KMG-IV): sequencing the most valuable type-strain genomes for metagenomic binning, comparative biology and taxonomic classification.</title>
        <authorList>
            <person name="Goeker M."/>
        </authorList>
    </citation>
    <scope>NUCLEOTIDE SEQUENCE [LARGE SCALE GENOMIC DNA]</scope>
    <source>
        <strain evidence="6 7">DSM 24834</strain>
    </source>
</reference>
<evidence type="ECO:0000259" key="3">
    <source>
        <dbReference type="Pfam" id="PF00149"/>
    </source>
</evidence>
<dbReference type="RefSeq" id="WP_205174323.1">
    <property type="nucleotide sequence ID" value="NZ_JAFBDZ010000004.1"/>
</dbReference>
<dbReference type="PRINTS" id="PR01607">
    <property type="entry name" value="APYRASEFAMLY"/>
</dbReference>
<evidence type="ECO:0000256" key="2">
    <source>
        <dbReference type="RuleBase" id="RU362119"/>
    </source>
</evidence>
<dbReference type="Pfam" id="PF22888">
    <property type="entry name" value="FIMAH"/>
    <property type="match status" value="1"/>
</dbReference>
<dbReference type="SUPFAM" id="SSF55816">
    <property type="entry name" value="5'-nucleotidase (syn. UDP-sugar hydrolase), C-terminal domain"/>
    <property type="match status" value="1"/>
</dbReference>
<dbReference type="InterPro" id="IPR054470">
    <property type="entry name" value="FIMAH_dom"/>
</dbReference>
<dbReference type="Proteomes" id="UP001646157">
    <property type="component" value="Unassembled WGS sequence"/>
</dbReference>
<comment type="caution">
    <text evidence="6">The sequence shown here is derived from an EMBL/GenBank/DDBJ whole genome shotgun (WGS) entry which is preliminary data.</text>
</comment>
<evidence type="ECO:0000259" key="4">
    <source>
        <dbReference type="Pfam" id="PF02872"/>
    </source>
</evidence>
<name>A0ABS2NGX1_9BACI</name>
<evidence type="ECO:0000256" key="1">
    <source>
        <dbReference type="ARBA" id="ARBA00022729"/>
    </source>
</evidence>
<gene>
    <name evidence="6" type="ORF">JOC86_003689</name>
</gene>
<dbReference type="GO" id="GO:0008253">
    <property type="term" value="F:5'-nucleotidase activity"/>
    <property type="evidence" value="ECO:0007669"/>
    <property type="project" value="UniProtKB-EC"/>
</dbReference>
<proteinExistence type="inferred from homology"/>
<dbReference type="EMBL" id="JAFBDZ010000004">
    <property type="protein sequence ID" value="MBM7587116.1"/>
    <property type="molecule type" value="Genomic_DNA"/>
</dbReference>
<dbReference type="InterPro" id="IPR029052">
    <property type="entry name" value="Metallo-depent_PP-like"/>
</dbReference>
<dbReference type="InterPro" id="IPR008334">
    <property type="entry name" value="5'-Nucleotdase_C"/>
</dbReference>
<dbReference type="InterPro" id="IPR036907">
    <property type="entry name" value="5'-Nucleotdase_C_sf"/>
</dbReference>
<dbReference type="InterPro" id="IPR006179">
    <property type="entry name" value="5_nucleotidase/apyrase"/>
</dbReference>
<dbReference type="Pfam" id="PF02872">
    <property type="entry name" value="5_nucleotid_C"/>
    <property type="match status" value="1"/>
</dbReference>
<dbReference type="SUPFAM" id="SSF56300">
    <property type="entry name" value="Metallo-dependent phosphatases"/>
    <property type="match status" value="1"/>
</dbReference>
<dbReference type="InterPro" id="IPR004843">
    <property type="entry name" value="Calcineurin-like_PHP"/>
</dbReference>
<feature type="domain" description="FIMAH" evidence="5">
    <location>
        <begin position="617"/>
        <end position="696"/>
    </location>
</feature>
<evidence type="ECO:0000313" key="7">
    <source>
        <dbReference type="Proteomes" id="UP001646157"/>
    </source>
</evidence>
<keyword evidence="1" id="KW-0732">Signal</keyword>
<dbReference type="EC" id="3.1.3.5" evidence="6"/>
<dbReference type="PANTHER" id="PTHR11575:SF24">
    <property type="entry name" value="5'-NUCLEOTIDASE"/>
    <property type="match status" value="1"/>
</dbReference>
<keyword evidence="7" id="KW-1185">Reference proteome</keyword>
<feature type="domain" description="Calcineurin-like phosphoesterase" evidence="3">
    <location>
        <begin position="62"/>
        <end position="324"/>
    </location>
</feature>
<organism evidence="6 7">
    <name type="scientific">Rossellomorea pakistanensis</name>
    <dbReference type="NCBI Taxonomy" id="992288"/>
    <lineage>
        <taxon>Bacteria</taxon>
        <taxon>Bacillati</taxon>
        <taxon>Bacillota</taxon>
        <taxon>Bacilli</taxon>
        <taxon>Bacillales</taxon>
        <taxon>Bacillaceae</taxon>
        <taxon>Rossellomorea</taxon>
    </lineage>
</organism>
<dbReference type="PANTHER" id="PTHR11575">
    <property type="entry name" value="5'-NUCLEOTIDASE-RELATED"/>
    <property type="match status" value="1"/>
</dbReference>
<keyword evidence="2 6" id="KW-0378">Hydrolase</keyword>
<keyword evidence="2" id="KW-0547">Nucleotide-binding</keyword>
<sequence>MKQMRKHLLLLLVFVLLVGNGLMGSLEAFASTHARQSPVLTHTEGGPSSKEELNHEDLVELQILGLTDFHGYLKALNDKNNGQINSPDGPITVGGAAYMATHLRNLKAGKENSILFSAGDDFSGWPFEVAAHREEPTIEFLNAIGLDFSVAGNHEFDVSSDFLKNHIMNGKCFGVINEDSCFNDSTGQRFQGADYEYISANVREADSGNLVLKPYVIKQIPDGKGNTIPVGFIGLTTPTTVEGSTSFQVGALTNDPLLESANKYAKVLKEMGIKTIIAVVHEGGSTKSDAIDFNGCDRPFGPIFDFAKQASAEIDAIIGGHWHAKFNCSIDDPEGNPRPVIEGANHGRLISEINLSIDPVSKDVVREMSRSLNHPVTRDVPADPVISKMVAYWDDKGKERWAKPIARQTDDLTRARNDKGESTLANVAADAHLAAGKKAANPADFALTAASPLRGDLLYNKGKNPADSDGQILFGEQWHAHGYANPVLVVTFKGQQIKEILEEQWRLKPDGSVSFHPLAVSQNVHYTYNVDKELNHRINPDYFLINGEPLDLERTYRVAALAYIVIGADGYETFKEYRDPVRVGGDYWVFLDYLKNQKVIEPPALHRVTSTTLITMNEIQNVLNHYVNSGDVEKPLDKGLSSRLKMAEHHFNQNSEDKAIKELEKFITYVDKRSMQRFISQEAHDVLEVKARALMEKWL</sequence>
<dbReference type="Gene3D" id="3.90.780.10">
    <property type="entry name" value="5'-Nucleotidase, C-terminal domain"/>
    <property type="match status" value="1"/>
</dbReference>
<accession>A0ABS2NGX1</accession>
<evidence type="ECO:0000313" key="6">
    <source>
        <dbReference type="EMBL" id="MBM7587116.1"/>
    </source>
</evidence>
<feature type="domain" description="5'-Nucleotidase C-terminal" evidence="4">
    <location>
        <begin position="406"/>
        <end position="576"/>
    </location>
</feature>